<evidence type="ECO:0000313" key="3">
    <source>
        <dbReference type="EMBL" id="MBB4674757.1"/>
    </source>
</evidence>
<name>A0A7W7C583_9PSEU</name>
<dbReference type="PANTHER" id="PTHR43689:SF8">
    <property type="entry name" value="ALPHA_BETA-HYDROLASES SUPERFAMILY PROTEIN"/>
    <property type="match status" value="1"/>
</dbReference>
<evidence type="ECO:0000313" key="4">
    <source>
        <dbReference type="Proteomes" id="UP000533598"/>
    </source>
</evidence>
<dbReference type="AlphaFoldDB" id="A0A7W7C583"/>
<gene>
    <name evidence="3" type="ORF">HNR67_000875</name>
</gene>
<dbReference type="InterPro" id="IPR029058">
    <property type="entry name" value="AB_hydrolase_fold"/>
</dbReference>
<evidence type="ECO:0000256" key="1">
    <source>
        <dbReference type="SAM" id="SignalP"/>
    </source>
</evidence>
<evidence type="ECO:0000259" key="2">
    <source>
        <dbReference type="Pfam" id="PF12697"/>
    </source>
</evidence>
<proteinExistence type="predicted"/>
<feature type="chain" id="PRO_5031144089" evidence="1">
    <location>
        <begin position="30"/>
        <end position="349"/>
    </location>
</feature>
<dbReference type="Pfam" id="PF12697">
    <property type="entry name" value="Abhydrolase_6"/>
    <property type="match status" value="1"/>
</dbReference>
<dbReference type="InterPro" id="IPR000073">
    <property type="entry name" value="AB_hydrolase_1"/>
</dbReference>
<dbReference type="Proteomes" id="UP000533598">
    <property type="component" value="Unassembled WGS sequence"/>
</dbReference>
<keyword evidence="4" id="KW-1185">Reference proteome</keyword>
<accession>A0A7W7C583</accession>
<feature type="domain" description="AB hydrolase-1" evidence="2">
    <location>
        <begin position="71"/>
        <end position="330"/>
    </location>
</feature>
<organism evidence="3 4">
    <name type="scientific">Crossiella cryophila</name>
    <dbReference type="NCBI Taxonomy" id="43355"/>
    <lineage>
        <taxon>Bacteria</taxon>
        <taxon>Bacillati</taxon>
        <taxon>Actinomycetota</taxon>
        <taxon>Actinomycetes</taxon>
        <taxon>Pseudonocardiales</taxon>
        <taxon>Pseudonocardiaceae</taxon>
        <taxon>Crossiella</taxon>
    </lineage>
</organism>
<dbReference type="Gene3D" id="3.40.50.1820">
    <property type="entry name" value="alpha/beta hydrolase"/>
    <property type="match status" value="1"/>
</dbReference>
<feature type="signal peptide" evidence="1">
    <location>
        <begin position="1"/>
        <end position="29"/>
    </location>
</feature>
<sequence>MRLFWRRIGAATAACLGLSTLIAPIPAGAAEPACRDLSIPVSLLDLPLLSLDQTMYGRLCTPAGGSNTVQVLIPGGTYNSSYWDIAHSPETRSYRKAQNKAGFATLALDRIGSGRSSKPLSALLTAFTQANAVNHVVKAMRSGSLGPRFGKIILGGHSLGSAISVIVAAKHQNVDGVLIAGQLHRLNLTGIIPTLTTLTPVLLDPKPAFRLLDPTFLTTAVGQRYTAFHRGGPLVEAAVAEDEANKDGLAAGEAVDGILLGTILPLSKLIKVPVLLAMGGNDQVFCGGLLGSDCSSSEALRQFEAPNFAPAARLRTFVLPDYGHSFNYAPNASEFFQATARWAEEMVGR</sequence>
<keyword evidence="1" id="KW-0732">Signal</keyword>
<dbReference type="SUPFAM" id="SSF53474">
    <property type="entry name" value="alpha/beta-Hydrolases"/>
    <property type="match status" value="1"/>
</dbReference>
<protein>
    <submittedName>
        <fullName evidence="3">Pimeloyl-ACP methyl ester carboxylesterase</fullName>
    </submittedName>
</protein>
<reference evidence="3 4" key="1">
    <citation type="submission" date="2020-08" db="EMBL/GenBank/DDBJ databases">
        <title>Sequencing the genomes of 1000 actinobacteria strains.</title>
        <authorList>
            <person name="Klenk H.-P."/>
        </authorList>
    </citation>
    <scope>NUCLEOTIDE SEQUENCE [LARGE SCALE GENOMIC DNA]</scope>
    <source>
        <strain evidence="3 4">DSM 44230</strain>
    </source>
</reference>
<dbReference type="RefSeq" id="WP_312986410.1">
    <property type="nucleotide sequence ID" value="NZ_BAAAUI010000024.1"/>
</dbReference>
<dbReference type="PANTHER" id="PTHR43689">
    <property type="entry name" value="HYDROLASE"/>
    <property type="match status" value="1"/>
</dbReference>
<dbReference type="GO" id="GO:0003824">
    <property type="term" value="F:catalytic activity"/>
    <property type="evidence" value="ECO:0007669"/>
    <property type="project" value="UniProtKB-ARBA"/>
</dbReference>
<dbReference type="EMBL" id="JACHMH010000001">
    <property type="protein sequence ID" value="MBB4674757.1"/>
    <property type="molecule type" value="Genomic_DNA"/>
</dbReference>
<comment type="caution">
    <text evidence="3">The sequence shown here is derived from an EMBL/GenBank/DDBJ whole genome shotgun (WGS) entry which is preliminary data.</text>
</comment>